<dbReference type="CDD" id="cd00201">
    <property type="entry name" value="WW"/>
    <property type="match status" value="1"/>
</dbReference>
<evidence type="ECO:0000259" key="15">
    <source>
        <dbReference type="PROSITE" id="PS51215"/>
    </source>
</evidence>
<dbReference type="PROSITE" id="PS51215">
    <property type="entry name" value="AWS"/>
    <property type="match status" value="1"/>
</dbReference>
<dbReference type="Proteomes" id="UP000186922">
    <property type="component" value="Unassembled WGS sequence"/>
</dbReference>
<dbReference type="InterPro" id="IPR003616">
    <property type="entry name" value="Post-SET_dom"/>
</dbReference>
<feature type="compositionally biased region" description="Basic residues" evidence="11">
    <location>
        <begin position="264"/>
        <end position="273"/>
    </location>
</feature>
<keyword evidence="4" id="KW-0158">Chromosome</keyword>
<keyword evidence="6" id="KW-0808">Transferase</keyword>
<feature type="compositionally biased region" description="Polar residues" evidence="11">
    <location>
        <begin position="340"/>
        <end position="357"/>
    </location>
</feature>
<proteinExistence type="predicted"/>
<dbReference type="SMART" id="SM00456">
    <property type="entry name" value="WW"/>
    <property type="match status" value="1"/>
</dbReference>
<gene>
    <name evidence="16" type="primary">RvY_01492-1</name>
    <name evidence="16" type="synonym">RvY_01492.1</name>
    <name evidence="16" type="ORF">RvY_01492</name>
</gene>
<evidence type="ECO:0000256" key="11">
    <source>
        <dbReference type="SAM" id="MobiDB-lite"/>
    </source>
</evidence>
<feature type="region of interest" description="Disordered" evidence="11">
    <location>
        <begin position="862"/>
        <end position="882"/>
    </location>
</feature>
<evidence type="ECO:0000256" key="8">
    <source>
        <dbReference type="ARBA" id="ARBA00023015"/>
    </source>
</evidence>
<feature type="compositionally biased region" description="Basic and acidic residues" evidence="11">
    <location>
        <begin position="137"/>
        <end position="170"/>
    </location>
</feature>
<evidence type="ECO:0000256" key="4">
    <source>
        <dbReference type="ARBA" id="ARBA00022454"/>
    </source>
</evidence>
<evidence type="ECO:0000259" key="12">
    <source>
        <dbReference type="PROSITE" id="PS50020"/>
    </source>
</evidence>
<evidence type="ECO:0000256" key="10">
    <source>
        <dbReference type="ARBA" id="ARBA00023242"/>
    </source>
</evidence>
<feature type="domain" description="Post-SET" evidence="14">
    <location>
        <begin position="582"/>
        <end position="598"/>
    </location>
</feature>
<dbReference type="InterPro" id="IPR006560">
    <property type="entry name" value="AWS_dom"/>
</dbReference>
<feature type="region of interest" description="Disordered" evidence="11">
    <location>
        <begin position="1289"/>
        <end position="1315"/>
    </location>
</feature>
<feature type="region of interest" description="Disordered" evidence="11">
    <location>
        <begin position="32"/>
        <end position="357"/>
    </location>
</feature>
<dbReference type="GO" id="GO:0140955">
    <property type="term" value="F:histone H3K36 trimethyltransferase activity"/>
    <property type="evidence" value="ECO:0007669"/>
    <property type="project" value="UniProtKB-EC"/>
</dbReference>
<dbReference type="OrthoDB" id="422362at2759"/>
<dbReference type="InterPro" id="IPR013257">
    <property type="entry name" value="SRI"/>
</dbReference>
<dbReference type="PANTHER" id="PTHR46711">
    <property type="entry name" value="HISTONE-LYSINE N-METHYLTRANSFERASE SETD2"/>
    <property type="match status" value="1"/>
</dbReference>
<evidence type="ECO:0000256" key="7">
    <source>
        <dbReference type="ARBA" id="ARBA00022691"/>
    </source>
</evidence>
<dbReference type="CDD" id="cd19172">
    <property type="entry name" value="SET_SETD2"/>
    <property type="match status" value="1"/>
</dbReference>
<comment type="caution">
    <text evidence="16">The sequence shown here is derived from an EMBL/GenBank/DDBJ whole genome shotgun (WGS) entry which is preliminary data.</text>
</comment>
<dbReference type="PANTHER" id="PTHR46711:SF1">
    <property type="entry name" value="HISTONE-LYSINE N-METHYLTRANSFERASE SETD2"/>
    <property type="match status" value="1"/>
</dbReference>
<dbReference type="SMART" id="SM00570">
    <property type="entry name" value="AWS"/>
    <property type="match status" value="1"/>
</dbReference>
<dbReference type="Gene3D" id="2.20.70.10">
    <property type="match status" value="1"/>
</dbReference>
<dbReference type="EMBL" id="BDGG01000001">
    <property type="protein sequence ID" value="GAU88874.1"/>
    <property type="molecule type" value="Genomic_DNA"/>
</dbReference>
<dbReference type="Pfam" id="PF00856">
    <property type="entry name" value="SET"/>
    <property type="match status" value="1"/>
</dbReference>
<dbReference type="InterPro" id="IPR042294">
    <property type="entry name" value="SETD2_animal"/>
</dbReference>
<dbReference type="SMART" id="SM00508">
    <property type="entry name" value="PostSET"/>
    <property type="match status" value="1"/>
</dbReference>
<sequence>MDRFASFPTPQLFIIPPTGFGMTNGGIVHADSGEMSGSTTACSSSSATTSETKRMGKFKFLTIPNPSETSLSQPLSSETVSSSSPHHMVEPTSSDAVDETYSPSKLSRRGSATSTDLISNWHSPAPSDLYSESSQPRPERSSPRKQTTDDDLINKHVERLLKVTDLRDQIPDTEDDYEEEDDDFESRLDQMIAEEDQNKKKPRRRAASRGSAVGRRRSTRNSGKSDDKPPSPAKSPAAQPVSGERTMSQPAEPLSSASSAHRPEKSRRGRKKKVLTDQPISIPNNGAGPDSLVKDRLLSGDAASDDAHSQSSELKDQEDVSDQNRPRKLKNRWAEKATVSAPQSTEEPSCQSRSSIDSGKVLQDITEVETNRPVENMAPTPYEIIPECIRLAKHKQREDREARKMRCECTFSAEDAKMGMEGCTEGCLNRMLYIECGPKCAAKDFCSNKRFQRREYPSIEVFNAGSSKGHGIRAKTSVTTGQFICEYIGEILDQRQFKKRQKEYDKINLQHHYSMALNNDEVIDATRKGNIMRFTNHSCDPNAETQKWTVNGQMRIGFFALRPILAGEEITIDYQFERYGKKAQRCYCGSVSCRGFIGSVSDDKRKTAKGEISDRKMVSEIDKFVQSGSIRTDDQALRMARLLLRVEEDNDRLTLLNVIQNSENYHEALRAFLRCQGLTILAALMFSCQNSRSEIKLELLNTLAMLPILSKNALETSRVLSKVKEWAGRVVETEGASAATATALAQAVVEKADFTPTVTVTEHDELTIKEEKMDVDLWASPATSAVPVDSSSSQEVKVKEEENSEPSQKVLSKEEAEEEPSSDRMAPVVTNVDHSTEVKQKASELLDSWDSLKMVFKIPRKINFDPEPSSSQSKVSPRPSPSIWGDNGHAIAVLGTPSTWPARPYQNLLPPGPHDNFYRKRPSYNSNQRRIDLSSKKFMTYLPDKTQSTFPLGKVEEPAPTGLEDLSAVMDYNVALAEQIRQNNEHAAEMVSQKLLDGSVAVSQKVNIVLRDGSTHDVRTFQPSEEQVQLIASAIPLIGSKEWTEKYATVLHYTEGRKVNVEPIDAPKIQNFAGWTSNFDLSKHLFLPKDWGAAYDRAGRLYFYNTSNGVSRWDFPVEDKEYSTVLQQLPPALAIPADMTQYSKVHVDTMKITPWSPQGDDELEDKTTPIKRSASTTPKPSKLDPPKMSQNKEQNRELLKKKKIDFQNDVCQFVLHFLNSYRAPECPQGRIESKGDFKYLARKFTHNVVEQEVQRHRNSPEALSFSSSRHKPKIKEHIKKYMSRFGRTYKGPSTVNNIRGHAKTETPSQNGDHANHDEEMFETEKTFSQSEMQNGDTSDVHEVEERLSDVKQNGFAKTPDEGRDRPSLASPLLSSTKLLMADTAMEEQSGVVG</sequence>
<reference evidence="16 17" key="1">
    <citation type="journal article" date="2016" name="Nat. Commun.">
        <title>Extremotolerant tardigrade genome and improved radiotolerance of human cultured cells by tardigrade-unique protein.</title>
        <authorList>
            <person name="Hashimoto T."/>
            <person name="Horikawa D.D."/>
            <person name="Saito Y."/>
            <person name="Kuwahara H."/>
            <person name="Kozuka-Hata H."/>
            <person name="Shin-I T."/>
            <person name="Minakuchi Y."/>
            <person name="Ohishi K."/>
            <person name="Motoyama A."/>
            <person name="Aizu T."/>
            <person name="Enomoto A."/>
            <person name="Kondo K."/>
            <person name="Tanaka S."/>
            <person name="Hara Y."/>
            <person name="Koshikawa S."/>
            <person name="Sagara H."/>
            <person name="Miura T."/>
            <person name="Yokobori S."/>
            <person name="Miyagawa K."/>
            <person name="Suzuki Y."/>
            <person name="Kubo T."/>
            <person name="Oyama M."/>
            <person name="Kohara Y."/>
            <person name="Fujiyama A."/>
            <person name="Arakawa K."/>
            <person name="Katayama T."/>
            <person name="Toyoda A."/>
            <person name="Kunieda T."/>
        </authorList>
    </citation>
    <scope>NUCLEOTIDE SEQUENCE [LARGE SCALE GENOMIC DNA]</scope>
    <source>
        <strain evidence="16 17">YOKOZUNA-1</strain>
    </source>
</reference>
<keyword evidence="10" id="KW-0539">Nucleus</keyword>
<evidence type="ECO:0000313" key="17">
    <source>
        <dbReference type="Proteomes" id="UP000186922"/>
    </source>
</evidence>
<dbReference type="SUPFAM" id="SSF51045">
    <property type="entry name" value="WW domain"/>
    <property type="match status" value="1"/>
</dbReference>
<dbReference type="GO" id="GO:0005694">
    <property type="term" value="C:chromosome"/>
    <property type="evidence" value="ECO:0007669"/>
    <property type="project" value="UniProtKB-SubCell"/>
</dbReference>
<dbReference type="GO" id="GO:0005634">
    <property type="term" value="C:nucleus"/>
    <property type="evidence" value="ECO:0007669"/>
    <property type="project" value="UniProtKB-SubCell"/>
</dbReference>
<keyword evidence="7" id="KW-0949">S-adenosyl-L-methionine</keyword>
<keyword evidence="5" id="KW-0489">Methyltransferase</keyword>
<organism evidence="16 17">
    <name type="scientific">Ramazzottius varieornatus</name>
    <name type="common">Water bear</name>
    <name type="synonym">Tardigrade</name>
    <dbReference type="NCBI Taxonomy" id="947166"/>
    <lineage>
        <taxon>Eukaryota</taxon>
        <taxon>Metazoa</taxon>
        <taxon>Ecdysozoa</taxon>
        <taxon>Tardigrada</taxon>
        <taxon>Eutardigrada</taxon>
        <taxon>Parachela</taxon>
        <taxon>Hypsibioidea</taxon>
        <taxon>Ramazzottiidae</taxon>
        <taxon>Ramazzottius</taxon>
    </lineage>
</organism>
<dbReference type="InterPro" id="IPR044437">
    <property type="entry name" value="SETD2/Set2_SET"/>
</dbReference>
<evidence type="ECO:0000259" key="14">
    <source>
        <dbReference type="PROSITE" id="PS50868"/>
    </source>
</evidence>
<dbReference type="GO" id="GO:0032259">
    <property type="term" value="P:methylation"/>
    <property type="evidence" value="ECO:0007669"/>
    <property type="project" value="UniProtKB-KW"/>
</dbReference>
<feature type="domain" description="WW" evidence="12">
    <location>
        <begin position="1085"/>
        <end position="1118"/>
    </location>
</feature>
<protein>
    <recommendedName>
        <fullName evidence="3">[histone H3]-lysine(36) N-trimethyltransferase</fullName>
        <ecNumber evidence="3">2.1.1.359</ecNumber>
    </recommendedName>
</protein>
<dbReference type="PROSITE" id="PS01159">
    <property type="entry name" value="WW_DOMAIN_1"/>
    <property type="match status" value="1"/>
</dbReference>
<name>A0A1D1UGI5_RAMVA</name>
<dbReference type="InterPro" id="IPR001214">
    <property type="entry name" value="SET_dom"/>
</dbReference>
<dbReference type="Gene3D" id="2.170.270.10">
    <property type="entry name" value="SET domain"/>
    <property type="match status" value="1"/>
</dbReference>
<feature type="compositionally biased region" description="Polar residues" evidence="11">
    <location>
        <begin position="245"/>
        <end position="259"/>
    </location>
</feature>
<dbReference type="InterPro" id="IPR001202">
    <property type="entry name" value="WW_dom"/>
</dbReference>
<dbReference type="Pfam" id="PF08236">
    <property type="entry name" value="SRI"/>
    <property type="match status" value="1"/>
</dbReference>
<feature type="region of interest" description="Disordered" evidence="11">
    <location>
        <begin position="1348"/>
        <end position="1374"/>
    </location>
</feature>
<dbReference type="InterPro" id="IPR038190">
    <property type="entry name" value="SRI_sf"/>
</dbReference>
<feature type="region of interest" description="Disordered" evidence="11">
    <location>
        <begin position="781"/>
        <end position="837"/>
    </location>
</feature>
<dbReference type="PROSITE" id="PS50020">
    <property type="entry name" value="WW_DOMAIN_2"/>
    <property type="match status" value="1"/>
</dbReference>
<comment type="subcellular location">
    <subcellularLocation>
        <location evidence="2">Chromosome</location>
    </subcellularLocation>
    <subcellularLocation>
        <location evidence="1">Nucleus</location>
    </subcellularLocation>
</comment>
<dbReference type="PROSITE" id="PS50280">
    <property type="entry name" value="SET"/>
    <property type="match status" value="1"/>
</dbReference>
<dbReference type="STRING" id="947166.A0A1D1UGI5"/>
<evidence type="ECO:0000256" key="5">
    <source>
        <dbReference type="ARBA" id="ARBA00022603"/>
    </source>
</evidence>
<dbReference type="InterPro" id="IPR036020">
    <property type="entry name" value="WW_dom_sf"/>
</dbReference>
<dbReference type="GO" id="GO:0006355">
    <property type="term" value="P:regulation of DNA-templated transcription"/>
    <property type="evidence" value="ECO:0007669"/>
    <property type="project" value="InterPro"/>
</dbReference>
<keyword evidence="17" id="KW-1185">Reference proteome</keyword>
<dbReference type="SMART" id="SM00317">
    <property type="entry name" value="SET"/>
    <property type="match status" value="1"/>
</dbReference>
<keyword evidence="8" id="KW-0805">Transcription regulation</keyword>
<keyword evidence="9" id="KW-0804">Transcription</keyword>
<evidence type="ECO:0000256" key="3">
    <source>
        <dbReference type="ARBA" id="ARBA00012178"/>
    </source>
</evidence>
<dbReference type="Pfam" id="PF00397">
    <property type="entry name" value="WW"/>
    <property type="match status" value="1"/>
</dbReference>
<feature type="compositionally biased region" description="Low complexity" evidence="11">
    <location>
        <begin position="866"/>
        <end position="877"/>
    </location>
</feature>
<feature type="compositionally biased region" description="Basic and acidic residues" evidence="11">
    <location>
        <begin position="305"/>
        <end position="325"/>
    </location>
</feature>
<evidence type="ECO:0000256" key="2">
    <source>
        <dbReference type="ARBA" id="ARBA00004286"/>
    </source>
</evidence>
<dbReference type="Gene3D" id="1.10.1740.100">
    <property type="entry name" value="Set2, Rpb1 interacting domain"/>
    <property type="match status" value="1"/>
</dbReference>
<evidence type="ECO:0000259" key="13">
    <source>
        <dbReference type="PROSITE" id="PS50280"/>
    </source>
</evidence>
<evidence type="ECO:0000256" key="9">
    <source>
        <dbReference type="ARBA" id="ARBA00023163"/>
    </source>
</evidence>
<evidence type="ECO:0000256" key="6">
    <source>
        <dbReference type="ARBA" id="ARBA00022679"/>
    </source>
</evidence>
<feature type="compositionally biased region" description="Polar residues" evidence="11">
    <location>
        <begin position="91"/>
        <end position="122"/>
    </location>
</feature>
<dbReference type="EC" id="2.1.1.359" evidence="3"/>
<feature type="region of interest" description="Disordered" evidence="11">
    <location>
        <begin position="1253"/>
        <end position="1273"/>
    </location>
</feature>
<dbReference type="SUPFAM" id="SSF82199">
    <property type="entry name" value="SET domain"/>
    <property type="match status" value="1"/>
</dbReference>
<feature type="region of interest" description="Disordered" evidence="11">
    <location>
        <begin position="1153"/>
        <end position="1195"/>
    </location>
</feature>
<feature type="domain" description="SET" evidence="13">
    <location>
        <begin position="457"/>
        <end position="575"/>
    </location>
</feature>
<feature type="domain" description="AWS" evidence="15">
    <location>
        <begin position="402"/>
        <end position="455"/>
    </location>
</feature>
<dbReference type="Pfam" id="PF17907">
    <property type="entry name" value="AWS"/>
    <property type="match status" value="1"/>
</dbReference>
<feature type="compositionally biased region" description="Acidic residues" evidence="11">
    <location>
        <begin position="171"/>
        <end position="184"/>
    </location>
</feature>
<accession>A0A1D1UGI5</accession>
<evidence type="ECO:0000256" key="1">
    <source>
        <dbReference type="ARBA" id="ARBA00004123"/>
    </source>
</evidence>
<dbReference type="PROSITE" id="PS50868">
    <property type="entry name" value="POST_SET"/>
    <property type="match status" value="1"/>
</dbReference>
<dbReference type="InterPro" id="IPR046341">
    <property type="entry name" value="SET_dom_sf"/>
</dbReference>
<feature type="compositionally biased region" description="Low complexity" evidence="11">
    <location>
        <begin position="70"/>
        <end position="84"/>
    </location>
</feature>
<feature type="compositionally biased region" description="Low complexity" evidence="11">
    <location>
        <begin position="36"/>
        <end position="50"/>
    </location>
</feature>
<evidence type="ECO:0000313" key="16">
    <source>
        <dbReference type="EMBL" id="GAU88874.1"/>
    </source>
</evidence>